<keyword evidence="5" id="KW-0699">rRNA-binding</keyword>
<proteinExistence type="inferred from homology"/>
<dbReference type="AlphaFoldDB" id="A0A1G2RBC6"/>
<dbReference type="InterPro" id="IPR023574">
    <property type="entry name" value="Ribosomal_uL4_dom_sf"/>
</dbReference>
<reference evidence="7 8" key="1">
    <citation type="journal article" date="2016" name="Nat. Commun.">
        <title>Thousands of microbial genomes shed light on interconnected biogeochemical processes in an aquifer system.</title>
        <authorList>
            <person name="Anantharaman K."/>
            <person name="Brown C.T."/>
            <person name="Hug L.A."/>
            <person name="Sharon I."/>
            <person name="Castelle C.J."/>
            <person name="Probst A.J."/>
            <person name="Thomas B.C."/>
            <person name="Singh A."/>
            <person name="Wilkins M.J."/>
            <person name="Karaoz U."/>
            <person name="Brodie E.L."/>
            <person name="Williams K.H."/>
            <person name="Hubbard S.S."/>
            <person name="Banfield J.F."/>
        </authorList>
    </citation>
    <scope>NUCLEOTIDE SEQUENCE [LARGE SCALE GENOMIC DNA]</scope>
</reference>
<evidence type="ECO:0000256" key="6">
    <source>
        <dbReference type="SAM" id="MobiDB-lite"/>
    </source>
</evidence>
<comment type="caution">
    <text evidence="7">The sequence shown here is derived from an EMBL/GenBank/DDBJ whole genome shotgun (WGS) entry which is preliminary data.</text>
</comment>
<organism evidence="7 8">
    <name type="scientific">Candidatus Wildermuthbacteria bacterium RIFCSPHIGHO2_12_FULL_40_12</name>
    <dbReference type="NCBI Taxonomy" id="1802457"/>
    <lineage>
        <taxon>Bacteria</taxon>
        <taxon>Candidatus Wildermuthiibacteriota</taxon>
    </lineage>
</organism>
<keyword evidence="2 5" id="KW-0689">Ribosomal protein</keyword>
<evidence type="ECO:0000256" key="5">
    <source>
        <dbReference type="HAMAP-Rule" id="MF_01328"/>
    </source>
</evidence>
<evidence type="ECO:0000256" key="4">
    <source>
        <dbReference type="ARBA" id="ARBA00035244"/>
    </source>
</evidence>
<name>A0A1G2RBC6_9BACT</name>
<dbReference type="GO" id="GO:0005840">
    <property type="term" value="C:ribosome"/>
    <property type="evidence" value="ECO:0007669"/>
    <property type="project" value="UniProtKB-KW"/>
</dbReference>
<protein>
    <recommendedName>
        <fullName evidence="4 5">Large ribosomal subunit protein uL4</fullName>
    </recommendedName>
</protein>
<sequence>MKTIVYNQDGKEAGTVILPKETFEIKMSPDLVYQVVTVQMANRRNNLAHTKGRSEVSGGGKKPWKQKGTGRARHGSIRSPLWKGGGVTFGPSKEKMFGRKISKKMRRSALKMVLSAKAANGLLFVLDNFNIAKPKTKLAETVIRSLPLKKSTCLIALPSLEKNAILALRNLPNLKTMQARDLNCLDLMSYKYLILPKESIKVIKEIL</sequence>
<dbReference type="HAMAP" id="MF_01328_B">
    <property type="entry name" value="Ribosomal_uL4_B"/>
    <property type="match status" value="1"/>
</dbReference>
<keyword evidence="5" id="KW-0694">RNA-binding</keyword>
<gene>
    <name evidence="5" type="primary">rplD</name>
    <name evidence="7" type="ORF">A3F15_01335</name>
</gene>
<accession>A0A1G2RBC6</accession>
<comment type="function">
    <text evidence="5">Forms part of the polypeptide exit tunnel.</text>
</comment>
<evidence type="ECO:0000256" key="1">
    <source>
        <dbReference type="ARBA" id="ARBA00010528"/>
    </source>
</evidence>
<dbReference type="GO" id="GO:0006412">
    <property type="term" value="P:translation"/>
    <property type="evidence" value="ECO:0007669"/>
    <property type="project" value="UniProtKB-UniRule"/>
</dbReference>
<dbReference type="GO" id="GO:0003735">
    <property type="term" value="F:structural constituent of ribosome"/>
    <property type="evidence" value="ECO:0007669"/>
    <property type="project" value="InterPro"/>
</dbReference>
<evidence type="ECO:0000313" key="7">
    <source>
        <dbReference type="EMBL" id="OHA70150.1"/>
    </source>
</evidence>
<dbReference type="PANTHER" id="PTHR10746">
    <property type="entry name" value="50S RIBOSOMAL PROTEIN L4"/>
    <property type="match status" value="1"/>
</dbReference>
<dbReference type="SUPFAM" id="SSF52166">
    <property type="entry name" value="Ribosomal protein L4"/>
    <property type="match status" value="1"/>
</dbReference>
<keyword evidence="3 5" id="KW-0687">Ribonucleoprotein</keyword>
<comment type="subunit">
    <text evidence="5">Part of the 50S ribosomal subunit.</text>
</comment>
<evidence type="ECO:0000313" key="8">
    <source>
        <dbReference type="Proteomes" id="UP000177078"/>
    </source>
</evidence>
<dbReference type="STRING" id="1802457.A3F15_01335"/>
<evidence type="ECO:0000256" key="3">
    <source>
        <dbReference type="ARBA" id="ARBA00023274"/>
    </source>
</evidence>
<dbReference type="Pfam" id="PF00573">
    <property type="entry name" value="Ribosomal_L4"/>
    <property type="match status" value="1"/>
</dbReference>
<comment type="function">
    <text evidence="5">One of the primary rRNA binding proteins, this protein initially binds near the 5'-end of the 23S rRNA. It is important during the early stages of 50S assembly. It makes multiple contacts with different domains of the 23S rRNA in the assembled 50S subunit and ribosome.</text>
</comment>
<dbReference type="GO" id="GO:0019843">
    <property type="term" value="F:rRNA binding"/>
    <property type="evidence" value="ECO:0007669"/>
    <property type="project" value="UniProtKB-UniRule"/>
</dbReference>
<dbReference type="Gene3D" id="3.40.1370.10">
    <property type="match status" value="1"/>
</dbReference>
<dbReference type="GO" id="GO:1990904">
    <property type="term" value="C:ribonucleoprotein complex"/>
    <property type="evidence" value="ECO:0007669"/>
    <property type="project" value="UniProtKB-KW"/>
</dbReference>
<dbReference type="InterPro" id="IPR002136">
    <property type="entry name" value="Ribosomal_uL4"/>
</dbReference>
<comment type="similarity">
    <text evidence="1 5">Belongs to the universal ribosomal protein uL4 family.</text>
</comment>
<dbReference type="NCBIfam" id="TIGR03953">
    <property type="entry name" value="rplD_bact"/>
    <property type="match status" value="1"/>
</dbReference>
<dbReference type="Proteomes" id="UP000177078">
    <property type="component" value="Unassembled WGS sequence"/>
</dbReference>
<dbReference type="EMBL" id="MHUC01000036">
    <property type="protein sequence ID" value="OHA70150.1"/>
    <property type="molecule type" value="Genomic_DNA"/>
</dbReference>
<dbReference type="InterPro" id="IPR013005">
    <property type="entry name" value="Ribosomal_uL4-like"/>
</dbReference>
<dbReference type="PANTHER" id="PTHR10746:SF6">
    <property type="entry name" value="LARGE RIBOSOMAL SUBUNIT PROTEIN UL4M"/>
    <property type="match status" value="1"/>
</dbReference>
<feature type="compositionally biased region" description="Basic residues" evidence="6">
    <location>
        <begin position="62"/>
        <end position="76"/>
    </location>
</feature>
<evidence type="ECO:0000256" key="2">
    <source>
        <dbReference type="ARBA" id="ARBA00022980"/>
    </source>
</evidence>
<feature type="region of interest" description="Disordered" evidence="6">
    <location>
        <begin position="46"/>
        <end position="77"/>
    </location>
</feature>